<evidence type="ECO:0000313" key="5">
    <source>
        <dbReference type="EMBL" id="EOI06938.1"/>
    </source>
</evidence>
<proteinExistence type="predicted"/>
<sequence>MYNFIFDVDDTLYDQLEPFKKAFQENFSPKKVISIEALYRYSRKFSDEVFEQSQQGRISMDEMYIYRLTKAFNEFDISIQPKQALAFQKDYAAFQDEITLLPDMEKTLNYCTRKQLTVGIITNGPSKHQRNKIKNLNLTHWINPKHIFVSGELKMAKPDKKLFHYVESQMKLEPQKTFYTGDSYRNDVLGAKEAGWKAIWYNQRGHSIKNKESQPDFIVGKEQKVYDLVRSLVE</sequence>
<dbReference type="InterPro" id="IPR023214">
    <property type="entry name" value="HAD_sf"/>
</dbReference>
<organism evidence="5 7">
    <name type="scientific">Enterococcus moraviensis ATCC BAA-383</name>
    <dbReference type="NCBI Taxonomy" id="1158609"/>
    <lineage>
        <taxon>Bacteria</taxon>
        <taxon>Bacillati</taxon>
        <taxon>Bacillota</taxon>
        <taxon>Bacilli</taxon>
        <taxon>Lactobacillales</taxon>
        <taxon>Enterococcaceae</taxon>
        <taxon>Enterococcus</taxon>
    </lineage>
</organism>
<comment type="cofactor">
    <cofactor evidence="1">
        <name>Mg(2+)</name>
        <dbReference type="ChEBI" id="CHEBI:18420"/>
    </cofactor>
</comment>
<dbReference type="SFLD" id="SFLDG01129">
    <property type="entry name" value="C1.5:_HAD__Beta-PGM__Phosphata"/>
    <property type="match status" value="1"/>
</dbReference>
<dbReference type="STRING" id="155617.RV09_GL003301"/>
<dbReference type="Gene3D" id="1.10.150.240">
    <property type="entry name" value="Putative phosphatase, domain 2"/>
    <property type="match status" value="1"/>
</dbReference>
<dbReference type="InterPro" id="IPR041492">
    <property type="entry name" value="HAD_2"/>
</dbReference>
<comment type="caution">
    <text evidence="5">The sequence shown here is derived from an EMBL/GenBank/DDBJ whole genome shotgun (WGS) entry which is preliminary data.</text>
</comment>
<dbReference type="AlphaFoldDB" id="R2TIA6"/>
<name>R2TIA6_9ENTE</name>
<evidence type="ECO:0000313" key="8">
    <source>
        <dbReference type="Proteomes" id="UP000014157"/>
    </source>
</evidence>
<keyword evidence="2" id="KW-0479">Metal-binding</keyword>
<dbReference type="SUPFAM" id="SSF56784">
    <property type="entry name" value="HAD-like"/>
    <property type="match status" value="1"/>
</dbReference>
<dbReference type="Proteomes" id="UP000014157">
    <property type="component" value="Unassembled WGS sequence"/>
</dbReference>
<dbReference type="EMBL" id="AJAS01000002">
    <property type="protein sequence ID" value="EOI06938.1"/>
    <property type="molecule type" value="Genomic_DNA"/>
</dbReference>
<dbReference type="HOGENOM" id="CLU_045011_8_1_9"/>
<reference evidence="5 7" key="1">
    <citation type="submission" date="2013-02" db="EMBL/GenBank/DDBJ databases">
        <title>The Genome Sequence of Enterococcus moraviensis BAA-383.</title>
        <authorList>
            <consortium name="The Broad Institute Genome Sequencing Platform"/>
            <consortium name="The Broad Institute Genome Sequencing Center for Infectious Disease"/>
            <person name="Earl A.M."/>
            <person name="Gilmore M.S."/>
            <person name="Lebreton F."/>
            <person name="Walker B."/>
            <person name="Young S.K."/>
            <person name="Zeng Q."/>
            <person name="Gargeya S."/>
            <person name="Fitzgerald M."/>
            <person name="Haas B."/>
            <person name="Abouelleil A."/>
            <person name="Alvarado L."/>
            <person name="Arachchi H.M."/>
            <person name="Berlin A.M."/>
            <person name="Chapman S.B."/>
            <person name="Dewar J."/>
            <person name="Goldberg J."/>
            <person name="Griggs A."/>
            <person name="Gujja S."/>
            <person name="Hansen M."/>
            <person name="Howarth C."/>
            <person name="Imamovic A."/>
            <person name="Larimer J."/>
            <person name="McCowan C."/>
            <person name="Murphy C."/>
            <person name="Neiman D."/>
            <person name="Pearson M."/>
            <person name="Priest M."/>
            <person name="Roberts A."/>
            <person name="Saif S."/>
            <person name="Shea T."/>
            <person name="Sisk P."/>
            <person name="Sykes S."/>
            <person name="Wortman J."/>
            <person name="Nusbaum C."/>
            <person name="Birren B."/>
        </authorList>
    </citation>
    <scope>NUCLEOTIDE SEQUENCE [LARGE SCALE GENOMIC DNA]</scope>
    <source>
        <strain evidence="5 7">ATCC BAA-383</strain>
    </source>
</reference>
<evidence type="ECO:0000256" key="1">
    <source>
        <dbReference type="ARBA" id="ARBA00001946"/>
    </source>
</evidence>
<dbReference type="Proteomes" id="UP000013781">
    <property type="component" value="Unassembled WGS sequence"/>
</dbReference>
<evidence type="ECO:0000313" key="7">
    <source>
        <dbReference type="Proteomes" id="UP000013781"/>
    </source>
</evidence>
<evidence type="ECO:0000313" key="6">
    <source>
        <dbReference type="EMBL" id="EOT65280.1"/>
    </source>
</evidence>
<dbReference type="GO" id="GO:0016791">
    <property type="term" value="F:phosphatase activity"/>
    <property type="evidence" value="ECO:0007669"/>
    <property type="project" value="TreeGrafter"/>
</dbReference>
<dbReference type="PANTHER" id="PTHR46470">
    <property type="entry name" value="N-ACYLNEURAMINATE-9-PHOSPHATASE"/>
    <property type="match status" value="1"/>
</dbReference>
<gene>
    <name evidence="6" type="ORF">I586_03014</name>
    <name evidence="5" type="ORF">UAY_00280</name>
</gene>
<keyword evidence="4" id="KW-0460">Magnesium</keyword>
<dbReference type="Pfam" id="PF13419">
    <property type="entry name" value="HAD_2"/>
    <property type="match status" value="1"/>
</dbReference>
<dbReference type="eggNOG" id="COG1011">
    <property type="taxonomic scope" value="Bacteria"/>
</dbReference>
<dbReference type="OrthoDB" id="25198at2"/>
<evidence type="ECO:0000256" key="2">
    <source>
        <dbReference type="ARBA" id="ARBA00022723"/>
    </source>
</evidence>
<dbReference type="GO" id="GO:0044281">
    <property type="term" value="P:small molecule metabolic process"/>
    <property type="evidence" value="ECO:0007669"/>
    <property type="project" value="UniProtKB-ARBA"/>
</dbReference>
<dbReference type="InterPro" id="IPR006439">
    <property type="entry name" value="HAD-SF_hydro_IA"/>
</dbReference>
<accession>R2TIA6</accession>
<evidence type="ECO:0000256" key="4">
    <source>
        <dbReference type="ARBA" id="ARBA00022842"/>
    </source>
</evidence>
<dbReference type="NCBIfam" id="TIGR01549">
    <property type="entry name" value="HAD-SF-IA-v1"/>
    <property type="match status" value="1"/>
</dbReference>
<dbReference type="GO" id="GO:0046872">
    <property type="term" value="F:metal ion binding"/>
    <property type="evidence" value="ECO:0007669"/>
    <property type="project" value="UniProtKB-KW"/>
</dbReference>
<dbReference type="RefSeq" id="WP_010763703.1">
    <property type="nucleotide sequence ID" value="NZ_ASWB01000004.1"/>
</dbReference>
<keyword evidence="3 5" id="KW-0378">Hydrolase</keyword>
<dbReference type="InterPro" id="IPR023198">
    <property type="entry name" value="PGP-like_dom2"/>
</dbReference>
<keyword evidence="8" id="KW-1185">Reference proteome</keyword>
<protein>
    <submittedName>
        <fullName evidence="5">HAD hydrolase, family IA</fullName>
    </submittedName>
</protein>
<dbReference type="PATRIC" id="fig|1158609.3.peg.265"/>
<reference evidence="6 8" key="2">
    <citation type="submission" date="2013-03" db="EMBL/GenBank/DDBJ databases">
        <title>The Genome Sequence of Enterococcus moraviensis BAA-383 (PacBio/Illumina hybrid assembly).</title>
        <authorList>
            <consortium name="The Broad Institute Genomics Platform"/>
            <consortium name="The Broad Institute Genome Sequencing Center for Infectious Disease"/>
            <person name="Earl A."/>
            <person name="Russ C."/>
            <person name="Gilmore M."/>
            <person name="Surin D."/>
            <person name="Walker B."/>
            <person name="Young S."/>
            <person name="Zeng Q."/>
            <person name="Gargeya S."/>
            <person name="Fitzgerald M."/>
            <person name="Haas B."/>
            <person name="Abouelleil A."/>
            <person name="Allen A.W."/>
            <person name="Alvarado L."/>
            <person name="Arachchi H.M."/>
            <person name="Berlin A.M."/>
            <person name="Chapman S.B."/>
            <person name="Gainer-Dewar J."/>
            <person name="Goldberg J."/>
            <person name="Griggs A."/>
            <person name="Gujja S."/>
            <person name="Hansen M."/>
            <person name="Howarth C."/>
            <person name="Imamovic A."/>
            <person name="Ireland A."/>
            <person name="Larimer J."/>
            <person name="McCowan C."/>
            <person name="Murphy C."/>
            <person name="Pearson M."/>
            <person name="Poon T.W."/>
            <person name="Priest M."/>
            <person name="Roberts A."/>
            <person name="Saif S."/>
            <person name="Shea T."/>
            <person name="Sisk P."/>
            <person name="Sykes S."/>
            <person name="Wortman J."/>
            <person name="Nusbaum C."/>
            <person name="Birren B."/>
        </authorList>
    </citation>
    <scope>NUCLEOTIDE SEQUENCE [LARGE SCALE GENOMIC DNA]</scope>
    <source>
        <strain evidence="6 8">ATCC BAA-383</strain>
    </source>
</reference>
<dbReference type="PANTHER" id="PTHR46470:SF2">
    <property type="entry name" value="GLYCERALDEHYDE 3-PHOSPHATE PHOSPHATASE"/>
    <property type="match status" value="1"/>
</dbReference>
<dbReference type="SFLD" id="SFLDS00003">
    <property type="entry name" value="Haloacid_Dehalogenase"/>
    <property type="match status" value="1"/>
</dbReference>
<dbReference type="Gene3D" id="3.40.50.1000">
    <property type="entry name" value="HAD superfamily/HAD-like"/>
    <property type="match status" value="1"/>
</dbReference>
<evidence type="ECO:0000256" key="3">
    <source>
        <dbReference type="ARBA" id="ARBA00022801"/>
    </source>
</evidence>
<dbReference type="PRINTS" id="PR00413">
    <property type="entry name" value="HADHALOGNASE"/>
</dbReference>
<dbReference type="InterPro" id="IPR051400">
    <property type="entry name" value="HAD-like_hydrolase"/>
</dbReference>
<dbReference type="EMBL" id="ASWB01000004">
    <property type="protein sequence ID" value="EOT65280.1"/>
    <property type="molecule type" value="Genomic_DNA"/>
</dbReference>
<dbReference type="InterPro" id="IPR036412">
    <property type="entry name" value="HAD-like_sf"/>
</dbReference>